<proteinExistence type="predicted"/>
<evidence type="ECO:0000256" key="1">
    <source>
        <dbReference type="SAM" id="Phobius"/>
    </source>
</evidence>
<feature type="transmembrane region" description="Helical" evidence="1">
    <location>
        <begin position="143"/>
        <end position="168"/>
    </location>
</feature>
<keyword evidence="1" id="KW-1133">Transmembrane helix</keyword>
<accession>A0A0V1FAV3</accession>
<dbReference type="AlphaFoldDB" id="A0A0V1FAV3"/>
<keyword evidence="1" id="KW-0472">Membrane</keyword>
<reference evidence="2 3" key="1">
    <citation type="submission" date="2015-01" db="EMBL/GenBank/DDBJ databases">
        <title>Evolution of Trichinella species and genotypes.</title>
        <authorList>
            <person name="Korhonen P.K."/>
            <person name="Edoardo P."/>
            <person name="Giuseppe L.R."/>
            <person name="Gasser R.B."/>
        </authorList>
    </citation>
    <scope>NUCLEOTIDE SEQUENCE [LARGE SCALE GENOMIC DNA]</scope>
    <source>
        <strain evidence="2">ISS470</strain>
    </source>
</reference>
<name>A0A0V1FAV3_TRIPS</name>
<evidence type="ECO:0000313" key="3">
    <source>
        <dbReference type="Proteomes" id="UP000054995"/>
    </source>
</evidence>
<dbReference type="OrthoDB" id="8057979at2759"/>
<gene>
    <name evidence="2" type="ORF">T4D_10656</name>
</gene>
<dbReference type="Proteomes" id="UP000054995">
    <property type="component" value="Unassembled WGS sequence"/>
</dbReference>
<evidence type="ECO:0008006" key="4">
    <source>
        <dbReference type="Google" id="ProtNLM"/>
    </source>
</evidence>
<keyword evidence="1" id="KW-0812">Transmembrane</keyword>
<organism evidence="2 3">
    <name type="scientific">Trichinella pseudospiralis</name>
    <name type="common">Parasitic roundworm</name>
    <dbReference type="NCBI Taxonomy" id="6337"/>
    <lineage>
        <taxon>Eukaryota</taxon>
        <taxon>Metazoa</taxon>
        <taxon>Ecdysozoa</taxon>
        <taxon>Nematoda</taxon>
        <taxon>Enoplea</taxon>
        <taxon>Dorylaimia</taxon>
        <taxon>Trichinellida</taxon>
        <taxon>Trichinellidae</taxon>
        <taxon>Trichinella</taxon>
    </lineage>
</organism>
<comment type="caution">
    <text evidence="2">The sequence shown here is derived from an EMBL/GenBank/DDBJ whole genome shotgun (WGS) entry which is preliminary data.</text>
</comment>
<sequence length="191" mass="22418">MGRSSWLLNPGFCWIEQPSFINSYSTLWKKAVYLQDHNRSSTVPHFWQSCESNGLAFLIHKELPRLVGSESGELTVKELNRVEFQWIKTVLNEIYAGDLEKKSRLLTLTPVVDNIGLIYVGNRLQRLHLRCQHKYPVILLNKYPFMVVAIRVCINTSYMLMLTNHWLLILRRRSAIKMILRKCVICRKENL</sequence>
<evidence type="ECO:0000313" key="2">
    <source>
        <dbReference type="EMBL" id="KRY83261.1"/>
    </source>
</evidence>
<protein>
    <recommendedName>
        <fullName evidence="4">Integrase zinc-binding domain-containing protein</fullName>
    </recommendedName>
</protein>
<keyword evidence="3" id="KW-1185">Reference proteome</keyword>
<dbReference type="EMBL" id="JYDT01000146">
    <property type="protein sequence ID" value="KRY83261.1"/>
    <property type="molecule type" value="Genomic_DNA"/>
</dbReference>